<feature type="domain" description="At1g61320/AtMIF1 LRR" evidence="2">
    <location>
        <begin position="87"/>
        <end position="417"/>
    </location>
</feature>
<evidence type="ECO:0000313" key="3">
    <source>
        <dbReference type="EMBL" id="PSS24691.1"/>
    </source>
</evidence>
<accession>A0A2R6RAW0</accession>
<dbReference type="InParanoid" id="A0A2R6RAW0"/>
<organism evidence="3 4">
    <name type="scientific">Actinidia chinensis var. chinensis</name>
    <name type="common">Chinese soft-hair kiwi</name>
    <dbReference type="NCBI Taxonomy" id="1590841"/>
    <lineage>
        <taxon>Eukaryota</taxon>
        <taxon>Viridiplantae</taxon>
        <taxon>Streptophyta</taxon>
        <taxon>Embryophyta</taxon>
        <taxon>Tracheophyta</taxon>
        <taxon>Spermatophyta</taxon>
        <taxon>Magnoliopsida</taxon>
        <taxon>eudicotyledons</taxon>
        <taxon>Gunneridae</taxon>
        <taxon>Pentapetalae</taxon>
        <taxon>asterids</taxon>
        <taxon>Ericales</taxon>
        <taxon>Actinidiaceae</taxon>
        <taxon>Actinidia</taxon>
    </lineage>
</organism>
<name>A0A2R6RAW0_ACTCC</name>
<evidence type="ECO:0000313" key="4">
    <source>
        <dbReference type="Proteomes" id="UP000241394"/>
    </source>
</evidence>
<keyword evidence="4" id="KW-1185">Reference proteome</keyword>
<dbReference type="SUPFAM" id="SSF81383">
    <property type="entry name" value="F-box domain"/>
    <property type="match status" value="1"/>
</dbReference>
<evidence type="ECO:0000259" key="2">
    <source>
        <dbReference type="Pfam" id="PF23622"/>
    </source>
</evidence>
<sequence length="459" mass="53047">MTPKKSKEIVKRATTFTVNLHEDVLQNIISFFPIKDATRCGQLSTRFKNAWRFCRNLVFDLDFARGLTKENQITVINHVFYQHLGPKIDIFHLYFDPTDVEALVECWLKMVTLKGVEELDLDFTRGGVLFNLPSHLFEVKSIRSLKLTCCRFDLPDLPTQLHGLYFLKTLVLKRVNINTIQMAKIFAYCFLLEGIELLSCIGTVYLDIIGRHLKKYKQLVVGDCDIISISIDNPTVSTLFFCGEYCHFGFYSPMLNMDEVVLNITPTRSSFPRLCLVNNLVIGISTVNTFKVSTAFLKKLSPKFMDGTFVEGNYFLGNLKEFHLNLEGMSCINPCDIVSLLKNCLNVERVFLDLGEVHLEDGLYWEMHGKLELEKCNPSFPRLKKIMVNGFKFTKFELEILKFFLKQAKFLESVALVPSSCYSKEFYQIADQLFCLWKASPNTTIRIFKSIWKIKNWNF</sequence>
<reference evidence="3 4" key="1">
    <citation type="submission" date="2017-07" db="EMBL/GenBank/DDBJ databases">
        <title>An improved, manually edited Actinidia chinensis var. chinensis (kiwifruit) genome highlights the challenges associated with draft genomes and gene prediction in plants.</title>
        <authorList>
            <person name="Pilkington S."/>
            <person name="Crowhurst R."/>
            <person name="Hilario E."/>
            <person name="Nardozza S."/>
            <person name="Fraser L."/>
            <person name="Peng Y."/>
            <person name="Gunaseelan K."/>
            <person name="Simpson R."/>
            <person name="Tahir J."/>
            <person name="Deroles S."/>
            <person name="Templeton K."/>
            <person name="Luo Z."/>
            <person name="Davy M."/>
            <person name="Cheng C."/>
            <person name="Mcneilage M."/>
            <person name="Scaglione D."/>
            <person name="Liu Y."/>
            <person name="Zhang Q."/>
            <person name="Datson P."/>
            <person name="De Silva N."/>
            <person name="Gardiner S."/>
            <person name="Bassett H."/>
            <person name="Chagne D."/>
            <person name="Mccallum J."/>
            <person name="Dzierzon H."/>
            <person name="Deng C."/>
            <person name="Wang Y.-Y."/>
            <person name="Barron N."/>
            <person name="Manako K."/>
            <person name="Bowen J."/>
            <person name="Foster T."/>
            <person name="Erridge Z."/>
            <person name="Tiffin H."/>
            <person name="Waite C."/>
            <person name="Davies K."/>
            <person name="Grierson E."/>
            <person name="Laing W."/>
            <person name="Kirk R."/>
            <person name="Chen X."/>
            <person name="Wood M."/>
            <person name="Montefiori M."/>
            <person name="Brummell D."/>
            <person name="Schwinn K."/>
            <person name="Catanach A."/>
            <person name="Fullerton C."/>
            <person name="Li D."/>
            <person name="Meiyalaghan S."/>
            <person name="Nieuwenhuizen N."/>
            <person name="Read N."/>
            <person name="Prakash R."/>
            <person name="Hunter D."/>
            <person name="Zhang H."/>
            <person name="Mckenzie M."/>
            <person name="Knabel M."/>
            <person name="Harris A."/>
            <person name="Allan A."/>
            <person name="Chen A."/>
            <person name="Janssen B."/>
            <person name="Plunkett B."/>
            <person name="Dwamena C."/>
            <person name="Voogd C."/>
            <person name="Leif D."/>
            <person name="Lafferty D."/>
            <person name="Souleyre E."/>
            <person name="Varkonyi-Gasic E."/>
            <person name="Gambi F."/>
            <person name="Hanley J."/>
            <person name="Yao J.-L."/>
            <person name="Cheung J."/>
            <person name="David K."/>
            <person name="Warren B."/>
            <person name="Marsh K."/>
            <person name="Snowden K."/>
            <person name="Lin-Wang K."/>
            <person name="Brian L."/>
            <person name="Martinez-Sanchez M."/>
            <person name="Wang M."/>
            <person name="Ileperuma N."/>
            <person name="Macnee N."/>
            <person name="Campin R."/>
            <person name="Mcatee P."/>
            <person name="Drummond R."/>
            <person name="Espley R."/>
            <person name="Ireland H."/>
            <person name="Wu R."/>
            <person name="Atkinson R."/>
            <person name="Karunairetnam S."/>
            <person name="Bulley S."/>
            <person name="Chunkath S."/>
            <person name="Hanley Z."/>
            <person name="Storey R."/>
            <person name="Thrimawithana A."/>
            <person name="Thomson S."/>
            <person name="David C."/>
            <person name="Testolin R."/>
        </authorList>
    </citation>
    <scope>NUCLEOTIDE SEQUENCE [LARGE SCALE GENOMIC DNA]</scope>
    <source>
        <strain evidence="4">cv. Red5</strain>
        <tissue evidence="3">Young leaf</tissue>
    </source>
</reference>
<comment type="caution">
    <text evidence="3">The sequence shown here is derived from an EMBL/GenBank/DDBJ whole genome shotgun (WGS) entry which is preliminary data.</text>
</comment>
<dbReference type="InterPro" id="IPR001810">
    <property type="entry name" value="F-box_dom"/>
</dbReference>
<dbReference type="InterPro" id="IPR032675">
    <property type="entry name" value="LRR_dom_sf"/>
</dbReference>
<dbReference type="Proteomes" id="UP000241394">
    <property type="component" value="Chromosome LG8"/>
</dbReference>
<feature type="domain" description="F-box" evidence="1">
    <location>
        <begin position="19"/>
        <end position="56"/>
    </location>
</feature>
<dbReference type="Pfam" id="PF23622">
    <property type="entry name" value="LRR_At1g61320_AtMIF1"/>
    <property type="match status" value="1"/>
</dbReference>
<dbReference type="AlphaFoldDB" id="A0A2R6RAW0"/>
<dbReference type="EMBL" id="NKQK01000008">
    <property type="protein sequence ID" value="PSS24691.1"/>
    <property type="molecule type" value="Genomic_DNA"/>
</dbReference>
<dbReference type="SUPFAM" id="SSF52047">
    <property type="entry name" value="RNI-like"/>
    <property type="match status" value="1"/>
</dbReference>
<reference evidence="4" key="2">
    <citation type="journal article" date="2018" name="BMC Genomics">
        <title>A manually annotated Actinidia chinensis var. chinensis (kiwifruit) genome highlights the challenges associated with draft genomes and gene prediction in plants.</title>
        <authorList>
            <person name="Pilkington S.M."/>
            <person name="Crowhurst R."/>
            <person name="Hilario E."/>
            <person name="Nardozza S."/>
            <person name="Fraser L."/>
            <person name="Peng Y."/>
            <person name="Gunaseelan K."/>
            <person name="Simpson R."/>
            <person name="Tahir J."/>
            <person name="Deroles S.C."/>
            <person name="Templeton K."/>
            <person name="Luo Z."/>
            <person name="Davy M."/>
            <person name="Cheng C."/>
            <person name="McNeilage M."/>
            <person name="Scaglione D."/>
            <person name="Liu Y."/>
            <person name="Zhang Q."/>
            <person name="Datson P."/>
            <person name="De Silva N."/>
            <person name="Gardiner S.E."/>
            <person name="Bassett H."/>
            <person name="Chagne D."/>
            <person name="McCallum J."/>
            <person name="Dzierzon H."/>
            <person name="Deng C."/>
            <person name="Wang Y.Y."/>
            <person name="Barron L."/>
            <person name="Manako K."/>
            <person name="Bowen J."/>
            <person name="Foster T.M."/>
            <person name="Erridge Z.A."/>
            <person name="Tiffin H."/>
            <person name="Waite C.N."/>
            <person name="Davies K.M."/>
            <person name="Grierson E.P."/>
            <person name="Laing W.A."/>
            <person name="Kirk R."/>
            <person name="Chen X."/>
            <person name="Wood M."/>
            <person name="Montefiori M."/>
            <person name="Brummell D.A."/>
            <person name="Schwinn K.E."/>
            <person name="Catanach A."/>
            <person name="Fullerton C."/>
            <person name="Li D."/>
            <person name="Meiyalaghan S."/>
            <person name="Nieuwenhuizen N."/>
            <person name="Read N."/>
            <person name="Prakash R."/>
            <person name="Hunter D."/>
            <person name="Zhang H."/>
            <person name="McKenzie M."/>
            <person name="Knabel M."/>
            <person name="Harris A."/>
            <person name="Allan A.C."/>
            <person name="Gleave A."/>
            <person name="Chen A."/>
            <person name="Janssen B.J."/>
            <person name="Plunkett B."/>
            <person name="Ampomah-Dwamena C."/>
            <person name="Voogd C."/>
            <person name="Leif D."/>
            <person name="Lafferty D."/>
            <person name="Souleyre E.J.F."/>
            <person name="Varkonyi-Gasic E."/>
            <person name="Gambi F."/>
            <person name="Hanley J."/>
            <person name="Yao J.L."/>
            <person name="Cheung J."/>
            <person name="David K.M."/>
            <person name="Warren B."/>
            <person name="Marsh K."/>
            <person name="Snowden K.C."/>
            <person name="Lin-Wang K."/>
            <person name="Brian L."/>
            <person name="Martinez-Sanchez M."/>
            <person name="Wang M."/>
            <person name="Ileperuma N."/>
            <person name="Macnee N."/>
            <person name="Campin R."/>
            <person name="McAtee P."/>
            <person name="Drummond R.S.M."/>
            <person name="Espley R.V."/>
            <person name="Ireland H.S."/>
            <person name="Wu R."/>
            <person name="Atkinson R.G."/>
            <person name="Karunairetnam S."/>
            <person name="Bulley S."/>
            <person name="Chunkath S."/>
            <person name="Hanley Z."/>
            <person name="Storey R."/>
            <person name="Thrimawithana A.H."/>
            <person name="Thomson S."/>
            <person name="David C."/>
            <person name="Testolin R."/>
            <person name="Huang H."/>
            <person name="Hellens R.P."/>
            <person name="Schaffer R.J."/>
        </authorList>
    </citation>
    <scope>NUCLEOTIDE SEQUENCE [LARGE SCALE GENOMIC DNA]</scope>
    <source>
        <strain evidence="4">cv. Red5</strain>
    </source>
</reference>
<dbReference type="Pfam" id="PF00646">
    <property type="entry name" value="F-box"/>
    <property type="match status" value="1"/>
</dbReference>
<gene>
    <name evidence="3" type="ORF">CEY00_Acc09608</name>
</gene>
<proteinExistence type="predicted"/>
<dbReference type="OMA" id="WELHQKQ"/>
<dbReference type="Gramene" id="PSS24691">
    <property type="protein sequence ID" value="PSS24691"/>
    <property type="gene ID" value="CEY00_Acc09608"/>
</dbReference>
<dbReference type="InterPro" id="IPR036047">
    <property type="entry name" value="F-box-like_dom_sf"/>
</dbReference>
<dbReference type="PANTHER" id="PTHR34145:SF77">
    <property type="match status" value="1"/>
</dbReference>
<protein>
    <submittedName>
        <fullName evidence="3">FBD-associated F-box protein</fullName>
    </submittedName>
</protein>
<evidence type="ECO:0000259" key="1">
    <source>
        <dbReference type="Pfam" id="PF00646"/>
    </source>
</evidence>
<dbReference type="InterPro" id="IPR053772">
    <property type="entry name" value="At1g61320/At1g61330-like"/>
</dbReference>
<dbReference type="STRING" id="1590841.A0A2R6RAW0"/>
<dbReference type="InterPro" id="IPR055357">
    <property type="entry name" value="LRR_At1g61320_AtMIF1"/>
</dbReference>
<dbReference type="Gene3D" id="3.80.10.10">
    <property type="entry name" value="Ribonuclease Inhibitor"/>
    <property type="match status" value="1"/>
</dbReference>
<dbReference type="OrthoDB" id="673865at2759"/>
<dbReference type="PANTHER" id="PTHR34145">
    <property type="entry name" value="OS02G0105600 PROTEIN"/>
    <property type="match status" value="1"/>
</dbReference>